<gene>
    <name evidence="1" type="ORF">PtA15_3A88</name>
</gene>
<name>A0ABY7CC08_9BASI</name>
<dbReference type="EMBL" id="CP110423">
    <property type="protein sequence ID" value="WAQ82724.1"/>
    <property type="molecule type" value="Genomic_DNA"/>
</dbReference>
<sequence length="65" mass="7169">MATAPGTGEPLTPAGTTRVDWAKLFFEMATMTKLLFEKIPKQTIQQPPPTVLLRQKTSSLGVFIH</sequence>
<evidence type="ECO:0000313" key="1">
    <source>
        <dbReference type="EMBL" id="WAQ82724.1"/>
    </source>
</evidence>
<reference evidence="1" key="1">
    <citation type="submission" date="2022-10" db="EMBL/GenBank/DDBJ databases">
        <title>Puccinia triticina Genome sequencing and assembly.</title>
        <authorList>
            <person name="Li C."/>
        </authorList>
    </citation>
    <scope>NUCLEOTIDE SEQUENCE</scope>
    <source>
        <strain evidence="1">Pt15</strain>
    </source>
</reference>
<accession>A0ABY7CC08</accession>
<dbReference type="RefSeq" id="XP_053018279.1">
    <property type="nucleotide sequence ID" value="XM_053167902.1"/>
</dbReference>
<organism evidence="1 2">
    <name type="scientific">Puccinia triticina</name>
    <dbReference type="NCBI Taxonomy" id="208348"/>
    <lineage>
        <taxon>Eukaryota</taxon>
        <taxon>Fungi</taxon>
        <taxon>Dikarya</taxon>
        <taxon>Basidiomycota</taxon>
        <taxon>Pucciniomycotina</taxon>
        <taxon>Pucciniomycetes</taxon>
        <taxon>Pucciniales</taxon>
        <taxon>Pucciniaceae</taxon>
        <taxon>Puccinia</taxon>
    </lineage>
</organism>
<keyword evidence="2" id="KW-1185">Reference proteome</keyword>
<evidence type="ECO:0000313" key="2">
    <source>
        <dbReference type="Proteomes" id="UP001164743"/>
    </source>
</evidence>
<protein>
    <submittedName>
        <fullName evidence="1">Uncharacterized protein</fullName>
    </submittedName>
</protein>
<proteinExistence type="predicted"/>
<dbReference type="GeneID" id="77808786"/>
<dbReference type="Proteomes" id="UP001164743">
    <property type="component" value="Chromosome 3A"/>
</dbReference>